<evidence type="ECO:0000256" key="7">
    <source>
        <dbReference type="ARBA" id="ARBA00025346"/>
    </source>
</evidence>
<feature type="compositionally biased region" description="Polar residues" evidence="9">
    <location>
        <begin position="283"/>
        <end position="296"/>
    </location>
</feature>
<dbReference type="EMBL" id="PYWC01000097">
    <property type="protein sequence ID" value="PWW72669.1"/>
    <property type="molecule type" value="Genomic_DNA"/>
</dbReference>
<feature type="region of interest" description="Disordered" evidence="9">
    <location>
        <begin position="264"/>
        <end position="331"/>
    </location>
</feature>
<evidence type="ECO:0000313" key="11">
    <source>
        <dbReference type="EMBL" id="PWW72669.1"/>
    </source>
</evidence>
<organism evidence="11 12">
    <name type="scientific">Tuber magnatum</name>
    <name type="common">white Piedmont truffle</name>
    <dbReference type="NCBI Taxonomy" id="42249"/>
    <lineage>
        <taxon>Eukaryota</taxon>
        <taxon>Fungi</taxon>
        <taxon>Dikarya</taxon>
        <taxon>Ascomycota</taxon>
        <taxon>Pezizomycotina</taxon>
        <taxon>Pezizomycetes</taxon>
        <taxon>Pezizales</taxon>
        <taxon>Tuberaceae</taxon>
        <taxon>Tuber</taxon>
    </lineage>
</organism>
<dbReference type="Proteomes" id="UP000246991">
    <property type="component" value="Unassembled WGS sequence"/>
</dbReference>
<feature type="region of interest" description="Disordered" evidence="9">
    <location>
        <begin position="1"/>
        <end position="61"/>
    </location>
</feature>
<keyword evidence="6" id="KW-0539">Nucleus</keyword>
<evidence type="ECO:0000256" key="2">
    <source>
        <dbReference type="ARBA" id="ARBA00006178"/>
    </source>
</evidence>
<evidence type="ECO:0000256" key="1">
    <source>
        <dbReference type="ARBA" id="ARBA00004123"/>
    </source>
</evidence>
<feature type="compositionally biased region" description="Low complexity" evidence="9">
    <location>
        <begin position="32"/>
        <end position="45"/>
    </location>
</feature>
<feature type="compositionally biased region" description="Basic and acidic residues" evidence="9">
    <location>
        <begin position="305"/>
        <end position="328"/>
    </location>
</feature>
<name>A0A317SDQ7_9PEZI</name>
<proteinExistence type="inferred from homology"/>
<evidence type="ECO:0000256" key="3">
    <source>
        <dbReference type="ARBA" id="ARBA00017306"/>
    </source>
</evidence>
<dbReference type="GO" id="GO:0006352">
    <property type="term" value="P:DNA-templated transcription initiation"/>
    <property type="evidence" value="ECO:0007669"/>
    <property type="project" value="InterPro"/>
</dbReference>
<reference evidence="11 12" key="1">
    <citation type="submission" date="2018-03" db="EMBL/GenBank/DDBJ databases">
        <title>Genomes of Pezizomycetes fungi and the evolution of truffles.</title>
        <authorList>
            <person name="Murat C."/>
            <person name="Payen T."/>
            <person name="Noel B."/>
            <person name="Kuo A."/>
            <person name="Martin F.M."/>
        </authorList>
    </citation>
    <scope>NUCLEOTIDE SEQUENCE [LARGE SCALE GENOMIC DNA]</scope>
    <source>
        <strain evidence="11">091103-1</strain>
    </source>
</reference>
<dbReference type="AlphaFoldDB" id="A0A317SDQ7"/>
<accession>A0A317SDQ7</accession>
<comment type="function">
    <text evidence="7">Functions as a component of the DNA-binding general transcription factor complex TFIID. Binding of TFIID to a promoter (with or without TATA element) is the initial step in pre-initiation complex (PIC) formation. TFIID plays a key role in the regulation of gene expression by RNA polymerase II through different activities such as transcription activator interaction, core promoter recognition and selectivity, TFIIA and TFIIB interaction, chromatin modification (histone acetylation by TAF1), facilitation of DNA opening and initiation of transcription.</text>
</comment>
<evidence type="ECO:0000259" key="10">
    <source>
        <dbReference type="Pfam" id="PF05236"/>
    </source>
</evidence>
<keyword evidence="5" id="KW-0804">Transcription</keyword>
<evidence type="ECO:0000256" key="6">
    <source>
        <dbReference type="ARBA" id="ARBA00023242"/>
    </source>
</evidence>
<evidence type="ECO:0000256" key="4">
    <source>
        <dbReference type="ARBA" id="ARBA00023015"/>
    </source>
</evidence>
<gene>
    <name evidence="11" type="ORF">C7212DRAFT_286427</name>
</gene>
<comment type="similarity">
    <text evidence="2">Belongs to the TAF4 family.</text>
</comment>
<sequence>MSSFSPSPNPNPLAQYQSPQNVQNTPTPPGPHAQQQQQQQLASSSMPPPSAPASRPTDPTDLADALTSAGIDLKEEEARLHVESNVSSLPEDQAIRIVQRRYAESRANHLNNPFLEAPILANRLLRKTREVHCQQFTLTNNAGHVMTTGTQADTVALLSLAARERVSQILTRAIVLARSRRKATNVVIGDWADAVKDAAPDNQDSIVSPHTNSLKRSFSAIGGLPPTPNPAVTTTTLTNEAAKALRKLQQDEYAKELERLHKKAKKNGDAITGQLATGAIPSTPGTPSAMSFSESGPPTPGADYLSDRKFSAKESKKARETKLDEAQTHRAANSTANLMMSKIGFGHGKKKKTYAWMADHSNTAGASALTSRRAVDGDSLVGSVDGTGAGGGGQQRWNSGQRLGAWREDGERGGGVQMRDWIGALEGDGRGVKKGLVKSYLQMK</sequence>
<evidence type="ECO:0000313" key="12">
    <source>
        <dbReference type="Proteomes" id="UP000246991"/>
    </source>
</evidence>
<comment type="subcellular location">
    <subcellularLocation>
        <location evidence="1">Nucleus</location>
    </subcellularLocation>
</comment>
<evidence type="ECO:0000256" key="5">
    <source>
        <dbReference type="ARBA" id="ARBA00023163"/>
    </source>
</evidence>
<keyword evidence="12" id="KW-1185">Reference proteome</keyword>
<feature type="compositionally biased region" description="Polar residues" evidence="9">
    <location>
        <begin position="14"/>
        <end position="24"/>
    </location>
</feature>
<dbReference type="STRING" id="42249.A0A317SDQ7"/>
<feature type="domain" description="Transcription initiation factor TFIID component TAF4 C-terminal" evidence="10">
    <location>
        <begin position="62"/>
        <end position="440"/>
    </location>
</feature>
<dbReference type="OrthoDB" id="21060at2759"/>
<dbReference type="InterPro" id="IPR007900">
    <property type="entry name" value="TAF4_C"/>
</dbReference>
<protein>
    <recommendedName>
        <fullName evidence="3">Transcription initiation factor TFIID subunit 4</fullName>
    </recommendedName>
    <alternativeName>
        <fullName evidence="8">TBP-associated factor 4</fullName>
    </alternativeName>
</protein>
<evidence type="ECO:0000256" key="8">
    <source>
        <dbReference type="ARBA" id="ARBA00031747"/>
    </source>
</evidence>
<comment type="caution">
    <text evidence="11">The sequence shown here is derived from an EMBL/GenBank/DDBJ whole genome shotgun (WGS) entry which is preliminary data.</text>
</comment>
<keyword evidence="4" id="KW-0805">Transcription regulation</keyword>
<evidence type="ECO:0000256" key="9">
    <source>
        <dbReference type="SAM" id="MobiDB-lite"/>
    </source>
</evidence>
<dbReference type="Pfam" id="PF05236">
    <property type="entry name" value="TAF4"/>
    <property type="match status" value="1"/>
</dbReference>
<dbReference type="GO" id="GO:0005669">
    <property type="term" value="C:transcription factor TFIID complex"/>
    <property type="evidence" value="ECO:0007669"/>
    <property type="project" value="InterPro"/>
</dbReference>